<keyword evidence="3" id="KW-1185">Reference proteome</keyword>
<dbReference type="AlphaFoldDB" id="A0AAE3KQ12"/>
<reference evidence="2" key="1">
    <citation type="submission" date="2022-06" db="EMBL/GenBank/DDBJ databases">
        <title>New cyanobacteria of genus Symplocastrum in benthos of Lake Baikal.</title>
        <authorList>
            <person name="Sorokovikova E."/>
            <person name="Tikhonova I."/>
            <person name="Krasnopeev A."/>
            <person name="Evseev P."/>
            <person name="Gladkikh A."/>
            <person name="Belykh O."/>
        </authorList>
    </citation>
    <scope>NUCLEOTIDE SEQUENCE</scope>
    <source>
        <strain evidence="2">BBK-W-15</strain>
    </source>
</reference>
<name>A0AAE3KQ12_9CYAN</name>
<organism evidence="2 3">
    <name type="scientific">Limnofasciculus baicalensis BBK-W-15</name>
    <dbReference type="NCBI Taxonomy" id="2699891"/>
    <lineage>
        <taxon>Bacteria</taxon>
        <taxon>Bacillati</taxon>
        <taxon>Cyanobacteriota</taxon>
        <taxon>Cyanophyceae</taxon>
        <taxon>Coleofasciculales</taxon>
        <taxon>Coleofasciculaceae</taxon>
        <taxon>Limnofasciculus</taxon>
        <taxon>Limnofasciculus baicalensis</taxon>
    </lineage>
</organism>
<gene>
    <name evidence="2" type="ORF">NJ959_26335</name>
</gene>
<dbReference type="Gene3D" id="1.25.40.10">
    <property type="entry name" value="Tetratricopeptide repeat domain"/>
    <property type="match status" value="2"/>
</dbReference>
<accession>A0AAE3KQ12</accession>
<evidence type="ECO:0000259" key="1">
    <source>
        <dbReference type="Pfam" id="PF16918"/>
    </source>
</evidence>
<protein>
    <submittedName>
        <fullName evidence="2">Tetratricopeptide repeat protein</fullName>
    </submittedName>
</protein>
<feature type="domain" description="Protein kinase G tetratricopeptide repeat containing" evidence="1">
    <location>
        <begin position="19"/>
        <end position="310"/>
    </location>
</feature>
<dbReference type="EMBL" id="JAMZMM010000439">
    <property type="protein sequence ID" value="MCP2731954.1"/>
    <property type="molecule type" value="Genomic_DNA"/>
</dbReference>
<dbReference type="Pfam" id="PF16918">
    <property type="entry name" value="PknG_TPR"/>
    <property type="match status" value="1"/>
</dbReference>
<dbReference type="RefSeq" id="WP_254014684.1">
    <property type="nucleotide sequence ID" value="NZ_JAMZMM010000439.1"/>
</dbReference>
<dbReference type="Proteomes" id="UP001204953">
    <property type="component" value="Unassembled WGS sequence"/>
</dbReference>
<comment type="caution">
    <text evidence="2">The sequence shown here is derived from an EMBL/GenBank/DDBJ whole genome shotgun (WGS) entry which is preliminary data.</text>
</comment>
<sequence length="312" mass="34578">MLALTNSNDFDAIQPDYHQLPIPTLDLSDQSFNAILNASAIPEPIKRVVNLQIVVDQFPTSVEGKLRLANSLIDISDYDEAEQILTEVEKKDPWDWRVLWYKGRSLMAQKKGKEAQAAFDQVYFDLPGELAPKLALGLAAELAGNSQLAIKMYDLVSRTDPSYTTAAFGLARCLSHSGNRKAAVAALERVPQTSSLFTRSRVEVARTLINIQHSPPGTTELQEASSAIETLTLEGMDCYRLAKQVLETTLNLVTSKTVSPVSSIKILGQPMEELHLRQGLEKALRDMAHLVTGEEKIRLVDEANRVRPRTLL</sequence>
<dbReference type="InterPro" id="IPR031636">
    <property type="entry name" value="PknG_TPR"/>
</dbReference>
<evidence type="ECO:0000313" key="3">
    <source>
        <dbReference type="Proteomes" id="UP001204953"/>
    </source>
</evidence>
<dbReference type="SUPFAM" id="SSF48452">
    <property type="entry name" value="TPR-like"/>
    <property type="match status" value="1"/>
</dbReference>
<proteinExistence type="predicted"/>
<dbReference type="InterPro" id="IPR011990">
    <property type="entry name" value="TPR-like_helical_dom_sf"/>
</dbReference>
<evidence type="ECO:0000313" key="2">
    <source>
        <dbReference type="EMBL" id="MCP2731954.1"/>
    </source>
</evidence>